<proteinExistence type="inferred from homology"/>
<dbReference type="GO" id="GO:0006952">
    <property type="term" value="P:defense response"/>
    <property type="evidence" value="ECO:0007669"/>
    <property type="project" value="UniProtKB-KW"/>
</dbReference>
<dbReference type="PANTHER" id="PTHR19338:SF32">
    <property type="entry name" value="OS06G0287500 PROTEIN"/>
    <property type="match status" value="1"/>
</dbReference>
<gene>
    <name evidence="7" type="ORF">HU200_049191</name>
</gene>
<reference evidence="7" key="1">
    <citation type="submission" date="2020-07" db="EMBL/GenBank/DDBJ databases">
        <title>Genome sequence and genetic diversity analysis of an under-domesticated orphan crop, white fonio (Digitaria exilis).</title>
        <authorList>
            <person name="Bennetzen J.L."/>
            <person name="Chen S."/>
            <person name="Ma X."/>
            <person name="Wang X."/>
            <person name="Yssel A.E.J."/>
            <person name="Chaluvadi S.R."/>
            <person name="Johnson M."/>
            <person name="Gangashetty P."/>
            <person name="Hamidou F."/>
            <person name="Sanogo M.D."/>
            <person name="Zwaenepoel A."/>
            <person name="Wallace J."/>
            <person name="Van De Peer Y."/>
            <person name="Van Deynze A."/>
        </authorList>
    </citation>
    <scope>NUCLEOTIDE SEQUENCE</scope>
    <source>
        <tissue evidence="7">Leaves</tissue>
    </source>
</reference>
<dbReference type="CDD" id="cd14798">
    <property type="entry name" value="RX-CC_like"/>
    <property type="match status" value="1"/>
</dbReference>
<name>A0A835B501_9POAL</name>
<dbReference type="InterPro" id="IPR041118">
    <property type="entry name" value="Rx_N"/>
</dbReference>
<keyword evidence="8" id="KW-1185">Reference proteome</keyword>
<dbReference type="OrthoDB" id="646832at2759"/>
<dbReference type="AlphaFoldDB" id="A0A835B501"/>
<dbReference type="Pfam" id="PF18052">
    <property type="entry name" value="Rx_N"/>
    <property type="match status" value="1"/>
</dbReference>
<keyword evidence="4" id="KW-0547">Nucleotide-binding</keyword>
<accession>A0A835B501</accession>
<evidence type="ECO:0000256" key="3">
    <source>
        <dbReference type="ARBA" id="ARBA00022737"/>
    </source>
</evidence>
<evidence type="ECO:0000256" key="2">
    <source>
        <dbReference type="ARBA" id="ARBA00022614"/>
    </source>
</evidence>
<comment type="similarity">
    <text evidence="1">Belongs to the disease resistance NB-LRR family.</text>
</comment>
<keyword evidence="5" id="KW-0611">Plant defense</keyword>
<organism evidence="7 8">
    <name type="scientific">Digitaria exilis</name>
    <dbReference type="NCBI Taxonomy" id="1010633"/>
    <lineage>
        <taxon>Eukaryota</taxon>
        <taxon>Viridiplantae</taxon>
        <taxon>Streptophyta</taxon>
        <taxon>Embryophyta</taxon>
        <taxon>Tracheophyta</taxon>
        <taxon>Spermatophyta</taxon>
        <taxon>Magnoliopsida</taxon>
        <taxon>Liliopsida</taxon>
        <taxon>Poales</taxon>
        <taxon>Poaceae</taxon>
        <taxon>PACMAD clade</taxon>
        <taxon>Panicoideae</taxon>
        <taxon>Panicodae</taxon>
        <taxon>Paniceae</taxon>
        <taxon>Anthephorinae</taxon>
        <taxon>Digitaria</taxon>
    </lineage>
</organism>
<keyword evidence="2" id="KW-0433">Leucine-rich repeat</keyword>
<dbReference type="EMBL" id="JACEFO010002216">
    <property type="protein sequence ID" value="KAF8672854.1"/>
    <property type="molecule type" value="Genomic_DNA"/>
</dbReference>
<dbReference type="PANTHER" id="PTHR19338">
    <property type="entry name" value="TRANSLOCASE OF INNER MITOCHONDRIAL MEMBRANE 13 HOMOLOG"/>
    <property type="match status" value="1"/>
</dbReference>
<evidence type="ECO:0000256" key="4">
    <source>
        <dbReference type="ARBA" id="ARBA00022741"/>
    </source>
</evidence>
<comment type="caution">
    <text evidence="7">The sequence shown here is derived from an EMBL/GenBank/DDBJ whole genome shotgun (WGS) entry which is preliminary data.</text>
</comment>
<evidence type="ECO:0000256" key="5">
    <source>
        <dbReference type="ARBA" id="ARBA00022821"/>
    </source>
</evidence>
<dbReference type="GO" id="GO:0000166">
    <property type="term" value="F:nucleotide binding"/>
    <property type="evidence" value="ECO:0007669"/>
    <property type="project" value="UniProtKB-KW"/>
</dbReference>
<evidence type="ECO:0000313" key="8">
    <source>
        <dbReference type="Proteomes" id="UP000636709"/>
    </source>
</evidence>
<dbReference type="InterPro" id="IPR038005">
    <property type="entry name" value="RX-like_CC"/>
</dbReference>
<dbReference type="Gene3D" id="1.20.5.4130">
    <property type="match status" value="1"/>
</dbReference>
<evidence type="ECO:0000256" key="1">
    <source>
        <dbReference type="ARBA" id="ARBA00008894"/>
    </source>
</evidence>
<keyword evidence="3" id="KW-0677">Repeat</keyword>
<sequence length="198" mass="22288">MADSAVSFVVGRLAEFAVKEAGVLKEVGSDVVLLKDKLQWLHTFVQQEDHRRRRRAIPYMEVWVKQTREVALDLEDVLDEFMLRVDLQQGLPIWTKCLKLLSACTTQISVRHQLSARISMIKARLDQISSHRHEYIPNANANANANYASAVTNAASYASSSASTGPSPSISTTEGWRYFKQFNLQHVKATLTSLLAWL</sequence>
<feature type="domain" description="Disease resistance N-terminal" evidence="6">
    <location>
        <begin position="5"/>
        <end position="96"/>
    </location>
</feature>
<evidence type="ECO:0000313" key="7">
    <source>
        <dbReference type="EMBL" id="KAF8672854.1"/>
    </source>
</evidence>
<evidence type="ECO:0000259" key="6">
    <source>
        <dbReference type="Pfam" id="PF18052"/>
    </source>
</evidence>
<protein>
    <recommendedName>
        <fullName evidence="6">Disease resistance N-terminal domain-containing protein</fullName>
    </recommendedName>
</protein>
<dbReference type="Proteomes" id="UP000636709">
    <property type="component" value="Unassembled WGS sequence"/>
</dbReference>